<keyword evidence="2" id="KW-1185">Reference proteome</keyword>
<dbReference type="EMBL" id="JBBHLL010000492">
    <property type="protein sequence ID" value="KAK7801667.1"/>
    <property type="molecule type" value="Genomic_DNA"/>
</dbReference>
<sequence length="189" mass="21022">FLCTSCSLTVFVHSHHHFTPVVSILFPLCPPTSLCMLDPAYHPVLSYSAQRSPNSSAHIIACHHVSLFTSILLIPSLVSSLHSWFPHFFQTLLSHFGLCLSLSLLHDFHIMDSIGQVLLSVLYHPHFVHTLPVFLMEAQHPITPGRKQECVKEVVDVELSIRTEPCRACSSGEAEKRGLRRGGLVHGTT</sequence>
<reference evidence="1 2" key="1">
    <citation type="journal article" date="2023" name="bioRxiv">
        <title>Conserved and derived expression patterns and positive selection on dental genes reveal complex evolutionary context of ever-growing rodent molars.</title>
        <authorList>
            <person name="Calamari Z.T."/>
            <person name="Song A."/>
            <person name="Cohen E."/>
            <person name="Akter M."/>
            <person name="Roy R.D."/>
            <person name="Hallikas O."/>
            <person name="Christensen M.M."/>
            <person name="Li P."/>
            <person name="Marangoni P."/>
            <person name="Jernvall J."/>
            <person name="Klein O.D."/>
        </authorList>
    </citation>
    <scope>NUCLEOTIDE SEQUENCE [LARGE SCALE GENOMIC DNA]</scope>
    <source>
        <strain evidence="1">V071</strain>
    </source>
</reference>
<accession>A0AAW0HHS0</accession>
<evidence type="ECO:0000313" key="2">
    <source>
        <dbReference type="Proteomes" id="UP001488838"/>
    </source>
</evidence>
<gene>
    <name evidence="1" type="ORF">U0070_013161</name>
</gene>
<evidence type="ECO:0000313" key="1">
    <source>
        <dbReference type="EMBL" id="KAK7801667.1"/>
    </source>
</evidence>
<organism evidence="1 2">
    <name type="scientific">Myodes glareolus</name>
    <name type="common">Bank vole</name>
    <name type="synonym">Clethrionomys glareolus</name>
    <dbReference type="NCBI Taxonomy" id="447135"/>
    <lineage>
        <taxon>Eukaryota</taxon>
        <taxon>Metazoa</taxon>
        <taxon>Chordata</taxon>
        <taxon>Craniata</taxon>
        <taxon>Vertebrata</taxon>
        <taxon>Euteleostomi</taxon>
        <taxon>Mammalia</taxon>
        <taxon>Eutheria</taxon>
        <taxon>Euarchontoglires</taxon>
        <taxon>Glires</taxon>
        <taxon>Rodentia</taxon>
        <taxon>Myomorpha</taxon>
        <taxon>Muroidea</taxon>
        <taxon>Cricetidae</taxon>
        <taxon>Arvicolinae</taxon>
        <taxon>Myodes</taxon>
    </lineage>
</organism>
<feature type="non-terminal residue" evidence="1">
    <location>
        <position position="1"/>
    </location>
</feature>
<proteinExistence type="predicted"/>
<comment type="caution">
    <text evidence="1">The sequence shown here is derived from an EMBL/GenBank/DDBJ whole genome shotgun (WGS) entry which is preliminary data.</text>
</comment>
<name>A0AAW0HHS0_MYOGA</name>
<dbReference type="AlphaFoldDB" id="A0AAW0HHS0"/>
<protein>
    <submittedName>
        <fullName evidence="1">Uncharacterized protein</fullName>
    </submittedName>
</protein>
<dbReference type="Proteomes" id="UP001488838">
    <property type="component" value="Unassembled WGS sequence"/>
</dbReference>